<dbReference type="InterPro" id="IPR025667">
    <property type="entry name" value="SprB_repeat"/>
</dbReference>
<dbReference type="InterPro" id="IPR026341">
    <property type="entry name" value="T9SS_type_B"/>
</dbReference>
<dbReference type="PANTHER" id="PTHR46534">
    <property type="entry name" value="IGGFC_BINDING DOMAIN-CONTAINING PROTEIN"/>
    <property type="match status" value="1"/>
</dbReference>
<dbReference type="Proteomes" id="UP000075606">
    <property type="component" value="Unassembled WGS sequence"/>
</dbReference>
<dbReference type="InterPro" id="IPR035234">
    <property type="entry name" value="IgGFc-bd_N"/>
</dbReference>
<dbReference type="Pfam" id="PF13573">
    <property type="entry name" value="SprB"/>
    <property type="match status" value="1"/>
</dbReference>
<dbReference type="Pfam" id="PF18911">
    <property type="entry name" value="PKD_4"/>
    <property type="match status" value="1"/>
</dbReference>
<dbReference type="NCBIfam" id="TIGR04131">
    <property type="entry name" value="Bac_Flav_CTERM"/>
    <property type="match status" value="1"/>
</dbReference>
<reference evidence="3 4" key="1">
    <citation type="submission" date="2016-01" db="EMBL/GenBank/DDBJ databases">
        <title>Genome sequencing of Roseivirga spongicola UST030701-084.</title>
        <authorList>
            <person name="Selvaratnam C."/>
            <person name="Thevarajoo S."/>
            <person name="Goh K.M."/>
            <person name="Ee R."/>
            <person name="Chan K.-G."/>
            <person name="Chong C.S."/>
        </authorList>
    </citation>
    <scope>NUCLEOTIDE SEQUENCE [LARGE SCALE GENOMIC DNA]</scope>
    <source>
        <strain evidence="3 4">UST030701-084</strain>
    </source>
</reference>
<dbReference type="RefSeq" id="WP_068221728.1">
    <property type="nucleotide sequence ID" value="NZ_LRPC01000028.1"/>
</dbReference>
<keyword evidence="4" id="KW-1185">Reference proteome</keyword>
<dbReference type="Pfam" id="PF19408">
    <property type="entry name" value="PKD_6"/>
    <property type="match status" value="1"/>
</dbReference>
<organism evidence="3 4">
    <name type="scientific">Roseivirga spongicola</name>
    <dbReference type="NCBI Taxonomy" id="333140"/>
    <lineage>
        <taxon>Bacteria</taxon>
        <taxon>Pseudomonadati</taxon>
        <taxon>Bacteroidota</taxon>
        <taxon>Cytophagia</taxon>
        <taxon>Cytophagales</taxon>
        <taxon>Roseivirgaceae</taxon>
        <taxon>Roseivirga</taxon>
    </lineage>
</organism>
<dbReference type="Gene3D" id="2.60.40.740">
    <property type="match status" value="1"/>
</dbReference>
<evidence type="ECO:0000259" key="2">
    <source>
        <dbReference type="PROSITE" id="PS50093"/>
    </source>
</evidence>
<dbReference type="InterPro" id="IPR013783">
    <property type="entry name" value="Ig-like_fold"/>
</dbReference>
<gene>
    <name evidence="3" type="ORF">AWW68_12045</name>
</gene>
<dbReference type="OrthoDB" id="7794186at2"/>
<evidence type="ECO:0000313" key="3">
    <source>
        <dbReference type="EMBL" id="KYG73424.1"/>
    </source>
</evidence>
<dbReference type="InterPro" id="IPR035986">
    <property type="entry name" value="PKD_dom_sf"/>
</dbReference>
<dbReference type="AlphaFoldDB" id="A0A150X3Y9"/>
<comment type="caution">
    <text evidence="3">The sequence shown here is derived from an EMBL/GenBank/DDBJ whole genome shotgun (WGS) entry which is preliminary data.</text>
</comment>
<protein>
    <recommendedName>
        <fullName evidence="2">PKD domain-containing protein</fullName>
    </recommendedName>
</protein>
<accession>A0A150X3Y9</accession>
<sequence length="1051" mass="114653">MQYLSNHTMLKLARICCAVFLLLLVNTQLFSQTTTEGKEFWLGFMQNELGGPPVFLEIYISSRQTSQVTVEAPLGDFKQTVTVSPGSTEKVVLPTSEFMPLKEGIRPIGLRVTSDNFVSVYALNKRQSSADATVVLPTTALGKEYIVTAHMEPPGDIIPSSRESNMLIVATEDNTQVEVITTVDTYRGLKKGESNNVTLNAGETYQIKSREDLTGTIVRSVSSNNTDCKKVAVFGGNVFTNVGGCGDARDHLFEQMFPLSTWGQNFLYVPYETRLGGDYIKILAAFDNTKVTLTGGIGTITLDAGESYINKAMDGVRKITSDKPISFSQFSRSRSCDKTNSDPFYIVVSPLEQRIQQATFHAFDVEDIDRYFLTLIKLSSDESDVLLDGVNIKNRFSSFQDAAYASIEIQQGSHTLEAPDGVIAFIYGYGSQESFGYSAGVALENLNVKIELGAENASPDLSEICINETIDFSVFIKAGPDVPDYSIFEWDLGDGNKAHGAQINHQYKEPGEYEVFLLASDGLGNCSTQDLIARKFIVKDSAPEELVGPRSVCPATEGVVYQVTGDEGNSYSWGIEGGVIVSSSVGSTVTVNWGDSNENAALYVVTTNSLGCEGEKVTFPIRVNPNLQPAIPQSEGSNHKEVCFSDRQRVKYFTPKTPGSSYQWFVNGGSFTPDTDINSNEVFIDWGNSSFGEVWYREFNEKLSDCEGFSDKLQVKVLKEVTVSPEVFDVLCKGESNGSIVLNIAGGKGGAYEVTWDNGMQGESISGLSSGNYIATVTDELGCSTVSSIYVNEPDPLFANIEVIPSFCYQEDSGGAKVEVQGGTPFQAGNYSFLVEGNGVSNVFSSGDISGLGKGEYTITITDRNGCSISQNIEVSEPSPLQFDMEAFIKVPVCPDESNGRTFIDAKGGTPDYSFYWSNNPNVASTEGSGFAKGTYTVKLVDSNGCEKSMTFDISEREPRIFIPNAFSPNNDGENDIFMPQADCSSGFMMQVYNKWGAVVYTTTNVEEGWDGTYLGKPAAVGNYSYLIFYSGVVNNRPFEETYRGSFNLIR</sequence>
<keyword evidence="1" id="KW-0732">Signal</keyword>
<feature type="signal peptide" evidence="1">
    <location>
        <begin position="1"/>
        <end position="31"/>
    </location>
</feature>
<dbReference type="InterPro" id="IPR000601">
    <property type="entry name" value="PKD_dom"/>
</dbReference>
<dbReference type="Pfam" id="PF17517">
    <property type="entry name" value="IgGFc_binding"/>
    <property type="match status" value="1"/>
</dbReference>
<dbReference type="InterPro" id="IPR045829">
    <property type="entry name" value="PKD_6"/>
</dbReference>
<feature type="chain" id="PRO_5007574167" description="PKD domain-containing protein" evidence="1">
    <location>
        <begin position="32"/>
        <end position="1051"/>
    </location>
</feature>
<dbReference type="STRING" id="333140.AWW68_12045"/>
<dbReference type="SUPFAM" id="SSF49299">
    <property type="entry name" value="PKD domain"/>
    <property type="match status" value="1"/>
</dbReference>
<dbReference type="PROSITE" id="PS50093">
    <property type="entry name" value="PKD"/>
    <property type="match status" value="1"/>
</dbReference>
<dbReference type="PANTHER" id="PTHR46534:SF1">
    <property type="entry name" value="IGGFC-BINDING PROTEIN N-TERMINAL DOMAIN-CONTAINING PROTEIN"/>
    <property type="match status" value="1"/>
</dbReference>
<dbReference type="EMBL" id="LRPC01000028">
    <property type="protein sequence ID" value="KYG73424.1"/>
    <property type="molecule type" value="Genomic_DNA"/>
</dbReference>
<dbReference type="CDD" id="cd00146">
    <property type="entry name" value="PKD"/>
    <property type="match status" value="1"/>
</dbReference>
<feature type="domain" description="PKD" evidence="2">
    <location>
        <begin position="483"/>
        <end position="528"/>
    </location>
</feature>
<dbReference type="Gene3D" id="2.60.40.10">
    <property type="entry name" value="Immunoglobulins"/>
    <property type="match status" value="1"/>
</dbReference>
<evidence type="ECO:0000256" key="1">
    <source>
        <dbReference type="SAM" id="SignalP"/>
    </source>
</evidence>
<name>A0A150X3Y9_9BACT</name>
<evidence type="ECO:0000313" key="4">
    <source>
        <dbReference type="Proteomes" id="UP000075606"/>
    </source>
</evidence>
<dbReference type="Pfam" id="PF13585">
    <property type="entry name" value="CHU_C"/>
    <property type="match status" value="1"/>
</dbReference>
<proteinExistence type="predicted"/>